<sequence length="70" mass="8217">MLSLELVIRVKFDDAILNEIERNLEEGKNIVIKLEGLNAEFKVGSKSNEEIVYYVSKEGIRKKIRSFFRR</sequence>
<dbReference type="AlphaFoldDB" id="A0A977KBG9"/>
<dbReference type="EMBL" id="CP006868">
    <property type="protein sequence ID" value="UXD22033.1"/>
    <property type="molecule type" value="Genomic_DNA"/>
</dbReference>
<protein>
    <submittedName>
        <fullName evidence="1">Uncharacterized protein</fullName>
    </submittedName>
</protein>
<dbReference type="Proteomes" id="UP001063698">
    <property type="component" value="Chromosome"/>
</dbReference>
<reference evidence="1" key="1">
    <citation type="submission" date="2013-11" db="EMBL/GenBank/DDBJ databases">
        <title>Comparative genomics of Ignicoccus.</title>
        <authorList>
            <person name="Podar M."/>
        </authorList>
    </citation>
    <scope>NUCLEOTIDE SEQUENCE</scope>
    <source>
        <strain evidence="1">DSM 13166</strain>
    </source>
</reference>
<evidence type="ECO:0000313" key="1">
    <source>
        <dbReference type="EMBL" id="UXD22033.1"/>
    </source>
</evidence>
<keyword evidence="2" id="KW-1185">Reference proteome</keyword>
<name>A0A977KBG9_9CREN</name>
<proteinExistence type="predicted"/>
<gene>
    <name evidence="1" type="ORF">IPA_01020</name>
</gene>
<accession>A0A977KBG9</accession>
<evidence type="ECO:0000313" key="2">
    <source>
        <dbReference type="Proteomes" id="UP001063698"/>
    </source>
</evidence>
<dbReference type="KEGG" id="ipc:IPA_01020"/>
<organism evidence="1 2">
    <name type="scientific">Ignicoccus pacificus DSM 13166</name>
    <dbReference type="NCBI Taxonomy" id="940294"/>
    <lineage>
        <taxon>Archaea</taxon>
        <taxon>Thermoproteota</taxon>
        <taxon>Thermoprotei</taxon>
        <taxon>Desulfurococcales</taxon>
        <taxon>Desulfurococcaceae</taxon>
        <taxon>Ignicoccus</taxon>
    </lineage>
</organism>